<comment type="caution">
    <text evidence="1">The sequence shown here is derived from an EMBL/GenBank/DDBJ whole genome shotgun (WGS) entry which is preliminary data.</text>
</comment>
<name>A0A2I0H1J1_PUNGR</name>
<protein>
    <submittedName>
        <fullName evidence="1">Uncharacterized protein</fullName>
    </submittedName>
</protein>
<feature type="non-terminal residue" evidence="1">
    <location>
        <position position="133"/>
    </location>
</feature>
<accession>A0A2I0H1J1</accession>
<dbReference type="Proteomes" id="UP000233551">
    <property type="component" value="Unassembled WGS sequence"/>
</dbReference>
<sequence length="133" mass="14357">IASRAYTNSQHALGCSGIAVISVFRACAPKIYREAFATSETVIGEPCRVPNGRLKLVPWSRWSLGACRPVSGGCLLVSGAGPASPVRKGVRERSGCPGLCAYKEIPTLKPLTHKMIVHCYVLRALMLNWICCK</sequence>
<dbReference type="EMBL" id="PGOL01043808">
    <property type="protein sequence ID" value="PKH89619.1"/>
    <property type="molecule type" value="Genomic_DNA"/>
</dbReference>
<reference evidence="1 2" key="1">
    <citation type="submission" date="2017-11" db="EMBL/GenBank/DDBJ databases">
        <title>De-novo sequencing of pomegranate (Punica granatum L.) genome.</title>
        <authorList>
            <person name="Akparov Z."/>
            <person name="Amiraslanov A."/>
            <person name="Hajiyeva S."/>
            <person name="Abbasov M."/>
            <person name="Kaur K."/>
            <person name="Hamwieh A."/>
            <person name="Solovyev V."/>
            <person name="Salamov A."/>
            <person name="Braich B."/>
            <person name="Kosarev P."/>
            <person name="Mahmoud A."/>
            <person name="Hajiyev E."/>
            <person name="Babayeva S."/>
            <person name="Izzatullayeva V."/>
            <person name="Mammadov A."/>
            <person name="Mammadov A."/>
            <person name="Sharifova S."/>
            <person name="Ojaghi J."/>
            <person name="Eynullazada K."/>
            <person name="Bayramov B."/>
            <person name="Abdulazimova A."/>
            <person name="Shahmuradov I."/>
        </authorList>
    </citation>
    <scope>NUCLEOTIDE SEQUENCE [LARGE SCALE GENOMIC DNA]</scope>
    <source>
        <strain evidence="2">cv. AG2017</strain>
        <tissue evidence="1">Leaf</tissue>
    </source>
</reference>
<gene>
    <name evidence="1" type="ORF">CRG98_049936</name>
</gene>
<organism evidence="1 2">
    <name type="scientific">Punica granatum</name>
    <name type="common">Pomegranate</name>
    <dbReference type="NCBI Taxonomy" id="22663"/>
    <lineage>
        <taxon>Eukaryota</taxon>
        <taxon>Viridiplantae</taxon>
        <taxon>Streptophyta</taxon>
        <taxon>Embryophyta</taxon>
        <taxon>Tracheophyta</taxon>
        <taxon>Spermatophyta</taxon>
        <taxon>Magnoliopsida</taxon>
        <taxon>eudicotyledons</taxon>
        <taxon>Gunneridae</taxon>
        <taxon>Pentapetalae</taxon>
        <taxon>rosids</taxon>
        <taxon>malvids</taxon>
        <taxon>Myrtales</taxon>
        <taxon>Lythraceae</taxon>
        <taxon>Punica</taxon>
    </lineage>
</organism>
<dbReference type="AlphaFoldDB" id="A0A2I0H1J1"/>
<evidence type="ECO:0000313" key="1">
    <source>
        <dbReference type="EMBL" id="PKH89619.1"/>
    </source>
</evidence>
<proteinExistence type="predicted"/>
<evidence type="ECO:0000313" key="2">
    <source>
        <dbReference type="Proteomes" id="UP000233551"/>
    </source>
</evidence>
<feature type="non-terminal residue" evidence="1">
    <location>
        <position position="1"/>
    </location>
</feature>
<keyword evidence="2" id="KW-1185">Reference proteome</keyword>